<keyword evidence="12" id="KW-1185">Reference proteome</keyword>
<dbReference type="AlphaFoldDB" id="A0A9X3N2L0"/>
<keyword evidence="6" id="KW-0418">Kinase</keyword>
<keyword evidence="4" id="KW-0808">Transferase</keyword>
<dbReference type="GO" id="GO:0000155">
    <property type="term" value="F:phosphorelay sensor kinase activity"/>
    <property type="evidence" value="ECO:0007669"/>
    <property type="project" value="InterPro"/>
</dbReference>
<name>A0A9X3N2L0_9ACTN</name>
<dbReference type="InterPro" id="IPR036890">
    <property type="entry name" value="HATPase_C_sf"/>
</dbReference>
<dbReference type="SMART" id="SM00065">
    <property type="entry name" value="GAF"/>
    <property type="match status" value="4"/>
</dbReference>
<keyword evidence="9" id="KW-0175">Coiled coil</keyword>
<evidence type="ECO:0000313" key="11">
    <source>
        <dbReference type="EMBL" id="MDA0167245.1"/>
    </source>
</evidence>
<protein>
    <recommendedName>
        <fullName evidence="2">histidine kinase</fullName>
        <ecNumber evidence="2">2.7.13.3</ecNumber>
    </recommendedName>
</protein>
<evidence type="ECO:0000256" key="7">
    <source>
        <dbReference type="ARBA" id="ARBA00022840"/>
    </source>
</evidence>
<keyword evidence="8" id="KW-0902">Two-component regulatory system</keyword>
<comment type="caution">
    <text evidence="11">The sequence shown here is derived from an EMBL/GenBank/DDBJ whole genome shotgun (WGS) entry which is preliminary data.</text>
</comment>
<evidence type="ECO:0000313" key="12">
    <source>
        <dbReference type="Proteomes" id="UP001149140"/>
    </source>
</evidence>
<accession>A0A9X3N2L0</accession>
<sequence length="859" mass="90493">MARGTRQAELFAAVLEEIGQLFAVDLASICRYDADGMLTWVANWGTAHEHFPVGSRRKLGGGNIGTIVFETGRSARIDHYVESSSGPIGVTARQAGINSSLGAPIVVQDRLWGVIAAGSLVQQLLPPDTEERLASFTELVAMAISNTESRAALARLAEEQAALRRVATLVAHGAQPEDVFAAVVDEVMQLFPVDYAGLARYEPNHTATAVAARGTTHFPVGSSMVLGGKNTATRVFETGRPIRIDGYADASGPMGDSARGRGVGSSVAAPIIVEGRVWGIIGAGSIGKQSLPTHTEARLADFTEMVGTAIANAESRAGLARLAEEQAALRRVATLVAHGEPPEEVFAAVASEVALLLSADLASVMRYESDDTVTLVAGAGNRFPVGSRWPIAGQSNLATLLSETGRPARLDNYAEATGPLAEDMRQEGIRSAVGTPIIVEDRLWGLISVGSGQESALPPDTEMRLGSFTELVATAIANTESRTEVGRLVDEQTALRRVATLVAREAVPHDVFAAVAEEAGRVLHFDQAAVFRFEDDGSATLLADSGTGGPRIPLGTRISLEGDNVAARVMRTGRSARIDGYAAPVGPLAERGRRFGMHSVVGGPVVVDGRLWGAMVAGTAEHKPLPADAESRIAQFTELVATAISNVDARSDLAASRARIAHAADEERRRVVRDLHDGAQQRLVHTIITLKMARGARENEDEEQLSTLLDEALEQAEQATSELRELAHGILPTDLTEDGLYRSVQTLAARAPMPVENAVSVGRLPPAIEAAAYFVVAEALTNVAKHARALSATVTARIQDGTLRLQVHDDGVGGARPDGTGLLGLADRLAVLNGQLRIESPADGGTLITAEIPIPHTAA</sequence>
<feature type="domain" description="GAF" evidence="10">
    <location>
        <begin position="175"/>
        <end position="320"/>
    </location>
</feature>
<dbReference type="CDD" id="cd16917">
    <property type="entry name" value="HATPase_UhpB-NarQ-NarX-like"/>
    <property type="match status" value="1"/>
</dbReference>
<dbReference type="GO" id="GO:0046983">
    <property type="term" value="F:protein dimerization activity"/>
    <property type="evidence" value="ECO:0007669"/>
    <property type="project" value="InterPro"/>
</dbReference>
<evidence type="ECO:0000259" key="10">
    <source>
        <dbReference type="SMART" id="SM00065"/>
    </source>
</evidence>
<dbReference type="Proteomes" id="UP001149140">
    <property type="component" value="Unassembled WGS sequence"/>
</dbReference>
<dbReference type="Pfam" id="PF07730">
    <property type="entry name" value="HisKA_3"/>
    <property type="match status" value="1"/>
</dbReference>
<evidence type="ECO:0000256" key="6">
    <source>
        <dbReference type="ARBA" id="ARBA00022777"/>
    </source>
</evidence>
<dbReference type="InterPro" id="IPR029016">
    <property type="entry name" value="GAF-like_dom_sf"/>
</dbReference>
<gene>
    <name evidence="11" type="ORF">OM076_43700</name>
</gene>
<feature type="domain" description="GAF" evidence="10">
    <location>
        <begin position="507"/>
        <end position="654"/>
    </location>
</feature>
<dbReference type="PANTHER" id="PTHR24421:SF10">
    <property type="entry name" value="NITRATE_NITRITE SENSOR PROTEIN NARQ"/>
    <property type="match status" value="1"/>
</dbReference>
<dbReference type="PANTHER" id="PTHR24421">
    <property type="entry name" value="NITRATE/NITRITE SENSOR PROTEIN NARX-RELATED"/>
    <property type="match status" value="1"/>
</dbReference>
<dbReference type="SUPFAM" id="SSF55781">
    <property type="entry name" value="GAF domain-like"/>
    <property type="match status" value="4"/>
</dbReference>
<reference evidence="11" key="1">
    <citation type="submission" date="2022-10" db="EMBL/GenBank/DDBJ databases">
        <title>The WGS of Solirubrobacter ginsenosidimutans DSM 21036.</title>
        <authorList>
            <person name="Jiang Z."/>
        </authorList>
    </citation>
    <scope>NUCLEOTIDE SEQUENCE</scope>
    <source>
        <strain evidence="11">DSM 21036</strain>
    </source>
</reference>
<dbReference type="Gene3D" id="3.30.565.10">
    <property type="entry name" value="Histidine kinase-like ATPase, C-terminal domain"/>
    <property type="match status" value="1"/>
</dbReference>
<dbReference type="EMBL" id="JAPDOD010000095">
    <property type="protein sequence ID" value="MDA0167245.1"/>
    <property type="molecule type" value="Genomic_DNA"/>
</dbReference>
<dbReference type="SUPFAM" id="SSF55874">
    <property type="entry name" value="ATPase domain of HSP90 chaperone/DNA topoisomerase II/histidine kinase"/>
    <property type="match status" value="1"/>
</dbReference>
<dbReference type="Gene3D" id="1.20.5.1930">
    <property type="match status" value="1"/>
</dbReference>
<keyword evidence="7" id="KW-0067">ATP-binding</keyword>
<feature type="coiled-coil region" evidence="9">
    <location>
        <begin position="699"/>
        <end position="729"/>
    </location>
</feature>
<dbReference type="EC" id="2.7.13.3" evidence="2"/>
<dbReference type="InterPro" id="IPR050482">
    <property type="entry name" value="Sensor_HK_TwoCompSys"/>
</dbReference>
<dbReference type="Pfam" id="PF01590">
    <property type="entry name" value="GAF"/>
    <property type="match status" value="4"/>
</dbReference>
<evidence type="ECO:0000256" key="1">
    <source>
        <dbReference type="ARBA" id="ARBA00000085"/>
    </source>
</evidence>
<evidence type="ECO:0000256" key="4">
    <source>
        <dbReference type="ARBA" id="ARBA00022679"/>
    </source>
</evidence>
<feature type="domain" description="GAF" evidence="10">
    <location>
        <begin position="341"/>
        <end position="486"/>
    </location>
</feature>
<dbReference type="InterPro" id="IPR003594">
    <property type="entry name" value="HATPase_dom"/>
</dbReference>
<keyword evidence="3" id="KW-0597">Phosphoprotein</keyword>
<dbReference type="GO" id="GO:0005524">
    <property type="term" value="F:ATP binding"/>
    <property type="evidence" value="ECO:0007669"/>
    <property type="project" value="UniProtKB-KW"/>
</dbReference>
<dbReference type="Gene3D" id="3.30.450.40">
    <property type="match status" value="4"/>
</dbReference>
<evidence type="ECO:0000256" key="3">
    <source>
        <dbReference type="ARBA" id="ARBA00022553"/>
    </source>
</evidence>
<comment type="catalytic activity">
    <reaction evidence="1">
        <text>ATP + protein L-histidine = ADP + protein N-phospho-L-histidine.</text>
        <dbReference type="EC" id="2.7.13.3"/>
    </reaction>
</comment>
<evidence type="ECO:0000256" key="8">
    <source>
        <dbReference type="ARBA" id="ARBA00023012"/>
    </source>
</evidence>
<feature type="domain" description="GAF" evidence="10">
    <location>
        <begin position="6"/>
        <end position="154"/>
    </location>
</feature>
<evidence type="ECO:0000256" key="2">
    <source>
        <dbReference type="ARBA" id="ARBA00012438"/>
    </source>
</evidence>
<organism evidence="11 12">
    <name type="scientific">Solirubrobacter ginsenosidimutans</name>
    <dbReference type="NCBI Taxonomy" id="490573"/>
    <lineage>
        <taxon>Bacteria</taxon>
        <taxon>Bacillati</taxon>
        <taxon>Actinomycetota</taxon>
        <taxon>Thermoleophilia</taxon>
        <taxon>Solirubrobacterales</taxon>
        <taxon>Solirubrobacteraceae</taxon>
        <taxon>Solirubrobacter</taxon>
    </lineage>
</organism>
<dbReference type="InterPro" id="IPR003018">
    <property type="entry name" value="GAF"/>
</dbReference>
<evidence type="ECO:0000256" key="9">
    <source>
        <dbReference type="SAM" id="Coils"/>
    </source>
</evidence>
<proteinExistence type="predicted"/>
<keyword evidence="5" id="KW-0547">Nucleotide-binding</keyword>
<evidence type="ECO:0000256" key="5">
    <source>
        <dbReference type="ARBA" id="ARBA00022741"/>
    </source>
</evidence>
<dbReference type="GO" id="GO:0016020">
    <property type="term" value="C:membrane"/>
    <property type="evidence" value="ECO:0007669"/>
    <property type="project" value="InterPro"/>
</dbReference>
<dbReference type="InterPro" id="IPR011712">
    <property type="entry name" value="Sig_transdc_His_kin_sub3_dim/P"/>
</dbReference>
<dbReference type="RefSeq" id="WP_270046506.1">
    <property type="nucleotide sequence ID" value="NZ_JAPDOD010000095.1"/>
</dbReference>
<dbReference type="Pfam" id="PF02518">
    <property type="entry name" value="HATPase_c"/>
    <property type="match status" value="1"/>
</dbReference>